<dbReference type="GO" id="GO:0046464">
    <property type="term" value="P:acylglycerol catabolic process"/>
    <property type="evidence" value="ECO:0007669"/>
    <property type="project" value="TreeGrafter"/>
</dbReference>
<dbReference type="NCBIfam" id="TIGR03611">
    <property type="entry name" value="RutD"/>
    <property type="match status" value="1"/>
</dbReference>
<dbReference type="AlphaFoldDB" id="A0A6G4QUJ3"/>
<dbReference type="EMBL" id="JAAKGT010000002">
    <property type="protein sequence ID" value="NGM49202.1"/>
    <property type="molecule type" value="Genomic_DNA"/>
</dbReference>
<evidence type="ECO:0000259" key="3">
    <source>
        <dbReference type="Pfam" id="PF00561"/>
    </source>
</evidence>
<gene>
    <name evidence="2 4" type="primary">rutD</name>
    <name evidence="4" type="ORF">G5B46_06245</name>
</gene>
<accession>A0A6G4QUJ3</accession>
<feature type="domain" description="AB hydrolase-1" evidence="3">
    <location>
        <begin position="26"/>
        <end position="145"/>
    </location>
</feature>
<dbReference type="PANTHER" id="PTHR43798">
    <property type="entry name" value="MONOACYLGLYCEROL LIPASE"/>
    <property type="match status" value="1"/>
</dbReference>
<evidence type="ECO:0000256" key="1">
    <source>
        <dbReference type="ARBA" id="ARBA00022801"/>
    </source>
</evidence>
<dbReference type="HAMAP" id="MF_00832">
    <property type="entry name" value="RutD"/>
    <property type="match status" value="1"/>
</dbReference>
<dbReference type="GO" id="GO:0047372">
    <property type="term" value="F:monoacylglycerol lipase activity"/>
    <property type="evidence" value="ECO:0007669"/>
    <property type="project" value="TreeGrafter"/>
</dbReference>
<comment type="caution">
    <text evidence="4">The sequence shown here is derived from an EMBL/GenBank/DDBJ whole genome shotgun (WGS) entry which is preliminary data.</text>
</comment>
<dbReference type="InterPro" id="IPR050266">
    <property type="entry name" value="AB_hydrolase_sf"/>
</dbReference>
<organism evidence="4">
    <name type="scientific">Caulobacter sp. 602-2</name>
    <dbReference type="NCBI Taxonomy" id="2710887"/>
    <lineage>
        <taxon>Bacteria</taxon>
        <taxon>Pseudomonadati</taxon>
        <taxon>Pseudomonadota</taxon>
        <taxon>Alphaproteobacteria</taxon>
        <taxon>Caulobacterales</taxon>
        <taxon>Caulobacteraceae</taxon>
        <taxon>Caulobacter</taxon>
    </lineage>
</organism>
<comment type="similarity">
    <text evidence="2">Belongs to the AB hydrolase superfamily. Hydrolase RutD family.</text>
</comment>
<evidence type="ECO:0000313" key="4">
    <source>
        <dbReference type="EMBL" id="NGM49202.1"/>
    </source>
</evidence>
<protein>
    <recommendedName>
        <fullName evidence="2">Putative carbamate hydrolase RutD</fullName>
        <ecNumber evidence="2">3.5.1.-</ecNumber>
    </recommendedName>
    <alternativeName>
        <fullName evidence="2">Aminohydrolase</fullName>
    </alternativeName>
</protein>
<sequence length="272" mass="29080">MDAVTSGTVDGLHYELHGGPIAGREVVLMSSGLGGSGSFWAPQMAALTERWPVVLYDHRGTGRSVRELPAERPYSVADMAEDMVRVMDALGIAKAHVVGHAAGGNAGLALALSHPDRLGKLVVVNGWSRPDPHIRRCFDTRLHLLNDTGPAAYVHAQALFLYPATWISENSDRLAAEEPHHVAGFPPKAVMLARIGALLAFDIDEHLPRITHPVLVSATADDMLVPVTCAHRLAQRLPDATLDVLPWGGHASSVTDPEGFNASLVKFLKGDG</sequence>
<dbReference type="InterPro" id="IPR000073">
    <property type="entry name" value="AB_hydrolase_1"/>
</dbReference>
<dbReference type="PANTHER" id="PTHR43798:SF5">
    <property type="entry name" value="MONOACYLGLYCEROL LIPASE ABHD6"/>
    <property type="match status" value="1"/>
</dbReference>
<comment type="catalytic activity">
    <reaction evidence="2">
        <text>carbamate + 2 H(+) = NH4(+) + CO2</text>
        <dbReference type="Rhea" id="RHEA:15649"/>
        <dbReference type="ChEBI" id="CHEBI:13941"/>
        <dbReference type="ChEBI" id="CHEBI:15378"/>
        <dbReference type="ChEBI" id="CHEBI:16526"/>
        <dbReference type="ChEBI" id="CHEBI:28938"/>
    </reaction>
</comment>
<dbReference type="GO" id="GO:0019740">
    <property type="term" value="P:nitrogen utilization"/>
    <property type="evidence" value="ECO:0007669"/>
    <property type="project" value="UniProtKB-UniRule"/>
</dbReference>
<dbReference type="EC" id="3.5.1.-" evidence="2"/>
<keyword evidence="1 2" id="KW-0378">Hydrolase</keyword>
<comment type="function">
    <text evidence="2">Involved in pyrimidine catabolism. May facilitate the hydrolysis of carbamate, a reaction that can also occur spontaneously.</text>
</comment>
<dbReference type="Pfam" id="PF00561">
    <property type="entry name" value="Abhydrolase_1"/>
    <property type="match status" value="1"/>
</dbReference>
<reference evidence="4" key="1">
    <citation type="submission" date="2020-02" db="EMBL/GenBank/DDBJ databases">
        <authorList>
            <person name="Gao J."/>
            <person name="Sun J."/>
        </authorList>
    </citation>
    <scope>NUCLEOTIDE SEQUENCE</scope>
    <source>
        <strain evidence="4">602-2</strain>
    </source>
</reference>
<name>A0A6G4QUJ3_9CAUL</name>
<dbReference type="InterPro" id="IPR019913">
    <property type="entry name" value="Pyrimidine_utilisation_RutD"/>
</dbReference>
<dbReference type="SUPFAM" id="SSF53474">
    <property type="entry name" value="alpha/beta-Hydrolases"/>
    <property type="match status" value="1"/>
</dbReference>
<dbReference type="GO" id="GO:0006212">
    <property type="term" value="P:uracil catabolic process"/>
    <property type="evidence" value="ECO:0007669"/>
    <property type="project" value="UniProtKB-UniRule"/>
</dbReference>
<proteinExistence type="inferred from homology"/>
<evidence type="ECO:0000256" key="2">
    <source>
        <dbReference type="HAMAP-Rule" id="MF_00832"/>
    </source>
</evidence>
<dbReference type="GO" id="GO:0016811">
    <property type="term" value="F:hydrolase activity, acting on carbon-nitrogen (but not peptide) bonds, in linear amides"/>
    <property type="evidence" value="ECO:0007669"/>
    <property type="project" value="InterPro"/>
</dbReference>
<dbReference type="GO" id="GO:0016020">
    <property type="term" value="C:membrane"/>
    <property type="evidence" value="ECO:0007669"/>
    <property type="project" value="TreeGrafter"/>
</dbReference>
<dbReference type="PRINTS" id="PR00111">
    <property type="entry name" value="ABHYDROLASE"/>
</dbReference>
<dbReference type="InterPro" id="IPR029058">
    <property type="entry name" value="AB_hydrolase_fold"/>
</dbReference>
<dbReference type="Gene3D" id="3.40.50.1820">
    <property type="entry name" value="alpha/beta hydrolase"/>
    <property type="match status" value="1"/>
</dbReference>
<dbReference type="RefSeq" id="WP_165257568.1">
    <property type="nucleotide sequence ID" value="NZ_JAAKGT010000002.1"/>
</dbReference>